<feature type="domain" description="AB hydrolase-1" evidence="1">
    <location>
        <begin position="54"/>
        <end position="217"/>
    </location>
</feature>
<organism evidence="2 3">
    <name type="scientific">Pseudohalocynthiibacter aestuariivivens</name>
    <dbReference type="NCBI Taxonomy" id="1591409"/>
    <lineage>
        <taxon>Bacteria</taxon>
        <taxon>Pseudomonadati</taxon>
        <taxon>Pseudomonadota</taxon>
        <taxon>Alphaproteobacteria</taxon>
        <taxon>Rhodobacterales</taxon>
        <taxon>Paracoccaceae</taxon>
        <taxon>Pseudohalocynthiibacter</taxon>
    </lineage>
</organism>
<dbReference type="Pfam" id="PF00561">
    <property type="entry name" value="Abhydrolase_1"/>
    <property type="match status" value="1"/>
</dbReference>
<evidence type="ECO:0000259" key="1">
    <source>
        <dbReference type="Pfam" id="PF00561"/>
    </source>
</evidence>
<dbReference type="Gene3D" id="3.40.50.1820">
    <property type="entry name" value="alpha/beta hydrolase"/>
    <property type="match status" value="1"/>
</dbReference>
<protein>
    <submittedName>
        <fullName evidence="2">Alpha/beta fold hydrolase</fullName>
    </submittedName>
</protein>
<name>A0ABV5JC07_9RHOB</name>
<dbReference type="RefSeq" id="WP_213890586.1">
    <property type="nucleotide sequence ID" value="NZ_JAGFNU010000012.1"/>
</dbReference>
<keyword evidence="2" id="KW-0378">Hydrolase</keyword>
<dbReference type="PRINTS" id="PR00111">
    <property type="entry name" value="ABHYDROLASE"/>
</dbReference>
<reference evidence="2 3" key="1">
    <citation type="submission" date="2024-09" db="EMBL/GenBank/DDBJ databases">
        <authorList>
            <person name="Sun Q."/>
            <person name="Mori K."/>
        </authorList>
    </citation>
    <scope>NUCLEOTIDE SEQUENCE [LARGE SCALE GENOMIC DNA]</scope>
    <source>
        <strain evidence="2 3">CECT 8726</strain>
    </source>
</reference>
<proteinExistence type="predicted"/>
<dbReference type="PANTHER" id="PTHR43798">
    <property type="entry name" value="MONOACYLGLYCEROL LIPASE"/>
    <property type="match status" value="1"/>
</dbReference>
<sequence length="236" mass="25858">MAEPLVLVPGMMCDARVFEAQISALSAGRIVVISPAIKGETVEVMAEHILQNAPERFALAGLSLGGIVALEILRRAPDRVCRLALISTSALSETPSQAAEREPQIVGAKAGRLGEVMQEVLKPEYLAHGPQRVTVLNLIQGMALEIGADIFVRQSRALQRRPDQQKTLRTIRIPTYVICGSYDGLTPLQRQEFMATLIPYAEFRVIEDAGHLPTVEAPETTTEIMREWLSAPVVLR</sequence>
<comment type="caution">
    <text evidence="2">The sequence shown here is derived from an EMBL/GenBank/DDBJ whole genome shotgun (WGS) entry which is preliminary data.</text>
</comment>
<dbReference type="PANTHER" id="PTHR43798:SF29">
    <property type="entry name" value="AB HYDROLASE-1 DOMAIN-CONTAINING PROTEIN"/>
    <property type="match status" value="1"/>
</dbReference>
<accession>A0ABV5JC07</accession>
<dbReference type="Proteomes" id="UP001589683">
    <property type="component" value="Unassembled WGS sequence"/>
</dbReference>
<dbReference type="GO" id="GO:0016787">
    <property type="term" value="F:hydrolase activity"/>
    <property type="evidence" value="ECO:0007669"/>
    <property type="project" value="UniProtKB-KW"/>
</dbReference>
<dbReference type="SUPFAM" id="SSF53474">
    <property type="entry name" value="alpha/beta-Hydrolases"/>
    <property type="match status" value="1"/>
</dbReference>
<keyword evidence="3" id="KW-1185">Reference proteome</keyword>
<dbReference type="InterPro" id="IPR029058">
    <property type="entry name" value="AB_hydrolase_fold"/>
</dbReference>
<gene>
    <name evidence="2" type="ORF">ACFFUT_04265</name>
</gene>
<dbReference type="EMBL" id="JBHMEA010000009">
    <property type="protein sequence ID" value="MFB9231000.1"/>
    <property type="molecule type" value="Genomic_DNA"/>
</dbReference>
<evidence type="ECO:0000313" key="2">
    <source>
        <dbReference type="EMBL" id="MFB9231000.1"/>
    </source>
</evidence>
<dbReference type="InterPro" id="IPR050266">
    <property type="entry name" value="AB_hydrolase_sf"/>
</dbReference>
<dbReference type="InterPro" id="IPR000073">
    <property type="entry name" value="AB_hydrolase_1"/>
</dbReference>
<evidence type="ECO:0000313" key="3">
    <source>
        <dbReference type="Proteomes" id="UP001589683"/>
    </source>
</evidence>